<feature type="compositionally biased region" description="Pro residues" evidence="1">
    <location>
        <begin position="67"/>
        <end position="78"/>
    </location>
</feature>
<feature type="region of interest" description="Disordered" evidence="1">
    <location>
        <begin position="60"/>
        <end position="87"/>
    </location>
</feature>
<evidence type="ECO:0000313" key="2">
    <source>
        <dbReference type="EMBL" id="MPC50595.1"/>
    </source>
</evidence>
<dbReference type="Proteomes" id="UP000324222">
    <property type="component" value="Unassembled WGS sequence"/>
</dbReference>
<name>A0A5B7FZ72_PORTR</name>
<gene>
    <name evidence="2" type="ORF">E2C01_044424</name>
</gene>
<dbReference type="EMBL" id="VSRR010009609">
    <property type="protein sequence ID" value="MPC50595.1"/>
    <property type="molecule type" value="Genomic_DNA"/>
</dbReference>
<keyword evidence="3" id="KW-1185">Reference proteome</keyword>
<feature type="region of interest" description="Disordered" evidence="1">
    <location>
        <begin position="24"/>
        <end position="44"/>
    </location>
</feature>
<organism evidence="2 3">
    <name type="scientific">Portunus trituberculatus</name>
    <name type="common">Swimming crab</name>
    <name type="synonym">Neptunus trituberculatus</name>
    <dbReference type="NCBI Taxonomy" id="210409"/>
    <lineage>
        <taxon>Eukaryota</taxon>
        <taxon>Metazoa</taxon>
        <taxon>Ecdysozoa</taxon>
        <taxon>Arthropoda</taxon>
        <taxon>Crustacea</taxon>
        <taxon>Multicrustacea</taxon>
        <taxon>Malacostraca</taxon>
        <taxon>Eumalacostraca</taxon>
        <taxon>Eucarida</taxon>
        <taxon>Decapoda</taxon>
        <taxon>Pleocyemata</taxon>
        <taxon>Brachyura</taxon>
        <taxon>Eubrachyura</taxon>
        <taxon>Portunoidea</taxon>
        <taxon>Portunidae</taxon>
        <taxon>Portuninae</taxon>
        <taxon>Portunus</taxon>
    </lineage>
</organism>
<protein>
    <submittedName>
        <fullName evidence="2">Uncharacterized protein</fullName>
    </submittedName>
</protein>
<evidence type="ECO:0000256" key="1">
    <source>
        <dbReference type="SAM" id="MobiDB-lite"/>
    </source>
</evidence>
<proteinExistence type="predicted"/>
<accession>A0A5B7FZ72</accession>
<sequence length="87" mass="9646">MLVQCQRGIIFSFFPPTRLSRLPLPLPHDSLAPPSPQSPLLNHPNQCLTYTPFPTSQLHHGSTFHPFSPPLPTSPSPSPFLSNRAHD</sequence>
<reference evidence="2 3" key="1">
    <citation type="submission" date="2019-05" db="EMBL/GenBank/DDBJ databases">
        <title>Another draft genome of Portunus trituberculatus and its Hox gene families provides insights of decapod evolution.</title>
        <authorList>
            <person name="Jeong J.-H."/>
            <person name="Song I."/>
            <person name="Kim S."/>
            <person name="Choi T."/>
            <person name="Kim D."/>
            <person name="Ryu S."/>
            <person name="Kim W."/>
        </authorList>
    </citation>
    <scope>NUCLEOTIDE SEQUENCE [LARGE SCALE GENOMIC DNA]</scope>
    <source>
        <tissue evidence="2">Muscle</tissue>
    </source>
</reference>
<dbReference type="AlphaFoldDB" id="A0A5B7FZ72"/>
<comment type="caution">
    <text evidence="2">The sequence shown here is derived from an EMBL/GenBank/DDBJ whole genome shotgun (WGS) entry which is preliminary data.</text>
</comment>
<evidence type="ECO:0000313" key="3">
    <source>
        <dbReference type="Proteomes" id="UP000324222"/>
    </source>
</evidence>